<evidence type="ECO:0000259" key="2">
    <source>
        <dbReference type="Pfam" id="PF01370"/>
    </source>
</evidence>
<dbReference type="Gene3D" id="3.90.25.10">
    <property type="entry name" value="UDP-galactose 4-epimerase, domain 1"/>
    <property type="match status" value="1"/>
</dbReference>
<dbReference type="InterPro" id="IPR001173">
    <property type="entry name" value="Glyco_trans_2-like"/>
</dbReference>
<reference evidence="3" key="1">
    <citation type="submission" date="2020-05" db="EMBL/GenBank/DDBJ databases">
        <title>Evolutionary and genomic comparisons of hybrid uninucleate and nonhybrid Rhizoctonia fungi.</title>
        <authorList>
            <person name="Li C."/>
            <person name="Chen X."/>
        </authorList>
    </citation>
    <scope>NUCLEOTIDE SEQUENCE</scope>
    <source>
        <strain evidence="3">AG-1 IA</strain>
    </source>
</reference>
<feature type="domain" description="Glycosyltransferase 2-like" evidence="1">
    <location>
        <begin position="633"/>
        <end position="740"/>
    </location>
</feature>
<dbReference type="SUPFAM" id="SSF53448">
    <property type="entry name" value="Nucleotide-diphospho-sugar transferases"/>
    <property type="match status" value="2"/>
</dbReference>
<name>A0A8H8P121_9AGAM</name>
<feature type="domain" description="NAD-dependent epimerase/dehydratase" evidence="2">
    <location>
        <begin position="14"/>
        <end position="267"/>
    </location>
</feature>
<dbReference type="SUPFAM" id="SSF53335">
    <property type="entry name" value="S-adenosyl-L-methionine-dependent methyltransferases"/>
    <property type="match status" value="1"/>
</dbReference>
<dbReference type="Pfam" id="PF01370">
    <property type="entry name" value="Epimerase"/>
    <property type="match status" value="1"/>
</dbReference>
<dbReference type="InterPro" id="IPR036291">
    <property type="entry name" value="NAD(P)-bd_dom_sf"/>
</dbReference>
<dbReference type="GeneID" id="67032379"/>
<dbReference type="InterPro" id="IPR029044">
    <property type="entry name" value="Nucleotide-diphossugar_trans"/>
</dbReference>
<dbReference type="KEGG" id="rsx:RhiXN_10100"/>
<dbReference type="Gene3D" id="3.90.550.10">
    <property type="entry name" value="Spore Coat Polysaccharide Biosynthesis Protein SpsA, Chain A"/>
    <property type="match status" value="2"/>
</dbReference>
<dbReference type="InterPro" id="IPR029063">
    <property type="entry name" value="SAM-dependent_MTases_sf"/>
</dbReference>
<dbReference type="Gene3D" id="3.40.50.720">
    <property type="entry name" value="NAD(P)-binding Rossmann-like Domain"/>
    <property type="match status" value="1"/>
</dbReference>
<dbReference type="Pfam" id="PF13578">
    <property type="entry name" value="Methyltransf_24"/>
    <property type="match status" value="1"/>
</dbReference>
<dbReference type="Proteomes" id="UP000650533">
    <property type="component" value="Chromosome 11"/>
</dbReference>
<dbReference type="InterPro" id="IPR050177">
    <property type="entry name" value="Lipid_A_modif_metabolic_enz"/>
</dbReference>
<dbReference type="Pfam" id="PF01501">
    <property type="entry name" value="Glyco_transf_8"/>
    <property type="match status" value="1"/>
</dbReference>
<dbReference type="RefSeq" id="XP_043184013.1">
    <property type="nucleotide sequence ID" value="XM_043329916.1"/>
</dbReference>
<evidence type="ECO:0000313" key="3">
    <source>
        <dbReference type="EMBL" id="QRW23776.1"/>
    </source>
</evidence>
<accession>A0A8H8P121</accession>
<dbReference type="GO" id="GO:0016757">
    <property type="term" value="F:glycosyltransferase activity"/>
    <property type="evidence" value="ECO:0007669"/>
    <property type="project" value="InterPro"/>
</dbReference>
<dbReference type="CDD" id="cd00761">
    <property type="entry name" value="Glyco_tranf_GTA_type"/>
    <property type="match status" value="1"/>
</dbReference>
<dbReference type="Pfam" id="PF00535">
    <property type="entry name" value="Glycos_transf_2"/>
    <property type="match status" value="1"/>
</dbReference>
<evidence type="ECO:0000313" key="4">
    <source>
        <dbReference type="Proteomes" id="UP000650533"/>
    </source>
</evidence>
<proteinExistence type="predicted"/>
<dbReference type="SUPFAM" id="SSF51735">
    <property type="entry name" value="NAD(P)-binding Rossmann-fold domains"/>
    <property type="match status" value="1"/>
</dbReference>
<protein>
    <submittedName>
        <fullName evidence="3">Uncharacterized protein</fullName>
    </submittedName>
</protein>
<dbReference type="InterPro" id="IPR001509">
    <property type="entry name" value="Epimerase_deHydtase"/>
</dbReference>
<organism evidence="3 4">
    <name type="scientific">Rhizoctonia solani</name>
    <dbReference type="NCBI Taxonomy" id="456999"/>
    <lineage>
        <taxon>Eukaryota</taxon>
        <taxon>Fungi</taxon>
        <taxon>Dikarya</taxon>
        <taxon>Basidiomycota</taxon>
        <taxon>Agaricomycotina</taxon>
        <taxon>Agaricomycetes</taxon>
        <taxon>Cantharellales</taxon>
        <taxon>Ceratobasidiaceae</taxon>
        <taxon>Rhizoctonia</taxon>
    </lineage>
</organism>
<dbReference type="Gene3D" id="3.40.50.150">
    <property type="entry name" value="Vaccinia Virus protein VP39"/>
    <property type="match status" value="1"/>
</dbReference>
<dbReference type="CDD" id="cd04194">
    <property type="entry name" value="GT8_A4GalT_like"/>
    <property type="match status" value="1"/>
</dbReference>
<evidence type="ECO:0000259" key="1">
    <source>
        <dbReference type="Pfam" id="PF00535"/>
    </source>
</evidence>
<dbReference type="InterPro" id="IPR002495">
    <property type="entry name" value="Glyco_trans_8"/>
</dbReference>
<gene>
    <name evidence="3" type="ORF">RhiXN_10100</name>
</gene>
<dbReference type="PANTHER" id="PTHR43245">
    <property type="entry name" value="BIFUNCTIONAL POLYMYXIN RESISTANCE PROTEIN ARNA"/>
    <property type="match status" value="1"/>
</dbReference>
<sequence length="1477" mass="166507">MNDVRYKPPALNIVVVTGGNGFIGSHVAKHYFDLGYHVRVIDIVPFSKHDDIPFYTERSIGDLCDLHFCENAFRGAQIVFHFGAVMGGMGVIHPDNDSIIYRANHTITQNVLNAASLSGVQSFFYASSACVYPTSLQADQGSCDVSLRESDVYSSSGPQPQHLYGLEKLNSEHIVLQFADRMTVRIGRFHNVYGPRGSWNDGHEKVPAAFIRKALAAKRLVDLGERPKFEIWGDGAQRRSFLYIDDAVRAVALMMDAEGHVPPLNIGSDLALSVNELAEISLSLVGLEPSNVEFVREERPVGVASRNSNNDLVSTVISWEPRITHRDGLGRTLRWIETQVDLGAPSDPDHIIQYLHSLTSSRIVDLENDHLIKFALLLPITSRPDPEACIRNLNVFARSLETTSWRDRNQICSTRFEPYIYLAIDDDDDYLLPSPGNSDGPAESILRSHGFSKIFTTVSRRQKGHVCALWRDTARLAYEHTCDYYVLMGDDIELLDEGWMRTIHQRFQTLSDDSGGPPGFGCVAFTDITFPGMPTFPVVHRTHMDIFNGHVVPEEFINQDGDPYLFQMYRHFGASTTVSVRLHNSVGGSDDARYEKQHLSNWTFEPLENGKTRIREWAALHAPRVEQKMSLDVIVPSYRVDLERLQRILDLKPSPTCITMFIVIIDDPTSPYIHQLEHTNSHRLDVRIRINKTNCGASASRNRGLTESSAEWVAFLDDDVDPSPNYLVAAEKYIRQHPNAAGFVGNAYFPVAHNIFTAAVHLAGVTFFWDIANKITEDKRSASLARGGTAFWAAPEASVVHPWWNGGERSYWRFYMWSKGDGALINIYPKLSWQDSTPNSAELFALSALVVLPGMAARNRNIIQFGLVLAFTTLIVNILHDAHRHLIRHKDRTTSIKTTIGPVSWVVAVCEGALIRMFSEMGRLKIVAHPTALCYNSMEHLPNFQTEYQFTQSQDWFSGHKSHWRYLFTLITSPAPRALEIGSWEGRSAVFTLNELCKSQGSLVSIDHFDRFETQAGCERFEKMTHNLKVTGFKHRILPEFSVPGLITLLEEATHDENPGFDWIYIDGSHEASDTFLDGELAWRLARNGSIIVFDDYHWNAQPAESPHHPRRGIDSFMILHKGEYEMLSGAKDEEYQMVLRKTTDMNIGFAFNHTSRYQVKKELLRDAPVNIALTVDTAYAMPASVTIRSAASATAGRITFYVLDCGLAASDKARLRESLPEHRSDVTLVFLSPPESGLTQELGPIWSKFDLIQALPVERALYLDADILVRKSLRDLWSTELRDKLIAASPDVGHPYGHPSQKSGRIPYFNAGVMLIDLTRVRLIREDIDRTSREMKDSYFKDQDALNFIFRDKWLELSLAWNASGLGTYANMAHQDREHLKLGEMKDPSIVHFTGPLHPSLAHVINPWVQPYVAKPWGYAGAPGHPYAAEWWETLEGTAWKGWKGSAEYEEMKRLEANKAVTEAINELENAISKTE</sequence>
<dbReference type="EMBL" id="CP059668">
    <property type="protein sequence ID" value="QRW23776.1"/>
    <property type="molecule type" value="Genomic_DNA"/>
</dbReference>